<dbReference type="InterPro" id="IPR005502">
    <property type="entry name" value="Ribosyl_crysJ1"/>
</dbReference>
<name>A0A0R2T334_9GAMM</name>
<proteinExistence type="predicted"/>
<comment type="caution">
    <text evidence="1">The sequence shown here is derived from an EMBL/GenBank/DDBJ whole genome shotgun (WGS) entry which is preliminary data.</text>
</comment>
<dbReference type="SUPFAM" id="SSF101478">
    <property type="entry name" value="ADP-ribosylglycohydrolase"/>
    <property type="match status" value="1"/>
</dbReference>
<evidence type="ECO:0000313" key="2">
    <source>
        <dbReference type="Proteomes" id="UP000051242"/>
    </source>
</evidence>
<dbReference type="AlphaFoldDB" id="A0A0R2T334"/>
<evidence type="ECO:0008006" key="3">
    <source>
        <dbReference type="Google" id="ProtNLM"/>
    </source>
</evidence>
<gene>
    <name evidence="1" type="ORF">ABR85_02185</name>
</gene>
<evidence type="ECO:0000313" key="1">
    <source>
        <dbReference type="EMBL" id="KRO79803.1"/>
    </source>
</evidence>
<dbReference type="InterPro" id="IPR036705">
    <property type="entry name" value="Ribosyl_crysJ1_sf"/>
</dbReference>
<dbReference type="Proteomes" id="UP000051242">
    <property type="component" value="Unassembled WGS sequence"/>
</dbReference>
<sequence length="354" mass="38483">MRNLFVADALAMPVHWYYNPMDIERQFPGGISQFEAAPEFHPSSIMSLHSTSQGGRSSAARGNRHGKPRKIVGEVILKGREKFWGVANTHYHHGMQAGSNTLNAHCTRALLRTLAVRQGNYDRDAFLDAYIELMTADPALHPDTYAESYHRGFFANLEAGNAPHRCAAVTHDTPSIGGLVSIAAIYLAGRLAGQSIDALQQQCVDHLYLTHPDEVLAGVCVHYTALLEALLTRDDSTSVRELLVTTSRLSANFRVAELAAKAKDDREVIGGLFSSACYIDGAWPGLLYLAYKYVDQPEVALLANANLGGDNCHRGAVLGILLGVANAVSVDTLYNALLDREQIDLEIDAALGIE</sequence>
<organism evidence="1 2">
    <name type="scientific">OM182 bacterium BACL3 MAG-120619-bin3</name>
    <dbReference type="NCBI Taxonomy" id="1655593"/>
    <lineage>
        <taxon>Bacteria</taxon>
        <taxon>Pseudomonadati</taxon>
        <taxon>Pseudomonadota</taxon>
        <taxon>Gammaproteobacteria</taxon>
        <taxon>OMG group</taxon>
        <taxon>OM182 clade</taxon>
    </lineage>
</organism>
<dbReference type="EMBL" id="LICD01000140">
    <property type="protein sequence ID" value="KRO79803.1"/>
    <property type="molecule type" value="Genomic_DNA"/>
</dbReference>
<accession>A0A0R2T334</accession>
<dbReference type="Gene3D" id="1.10.4080.10">
    <property type="entry name" value="ADP-ribosylation/Crystallin J1"/>
    <property type="match status" value="1"/>
</dbReference>
<reference evidence="1 2" key="1">
    <citation type="submission" date="2015-10" db="EMBL/GenBank/DDBJ databases">
        <title>Metagenome-Assembled Genomes uncover a global brackish microbiome.</title>
        <authorList>
            <person name="Hugerth L.W."/>
            <person name="Larsson J."/>
            <person name="Alneberg J."/>
            <person name="Lindh M.V."/>
            <person name="Legrand C."/>
            <person name="Pinhassi J."/>
            <person name="Andersson A.F."/>
        </authorList>
    </citation>
    <scope>NUCLEOTIDE SEQUENCE [LARGE SCALE GENOMIC DNA]</scope>
    <source>
        <strain evidence="1">BACL22 MAG-120619-bin3</strain>
    </source>
</reference>
<dbReference type="Pfam" id="PF03747">
    <property type="entry name" value="ADP_ribosyl_GH"/>
    <property type="match status" value="1"/>
</dbReference>
<protein>
    <recommendedName>
        <fullName evidence="3">ADP-ribosylglycohydrolase</fullName>
    </recommendedName>
</protein>